<keyword evidence="3" id="KW-1185">Reference proteome</keyword>
<comment type="caution">
    <text evidence="2">The sequence shown here is derived from an EMBL/GenBank/DDBJ whole genome shotgun (WGS) entry which is preliminary data.</text>
</comment>
<feature type="transmembrane region" description="Helical" evidence="1">
    <location>
        <begin position="6"/>
        <end position="25"/>
    </location>
</feature>
<evidence type="ECO:0000256" key="1">
    <source>
        <dbReference type="SAM" id="Phobius"/>
    </source>
</evidence>
<feature type="transmembrane region" description="Helical" evidence="1">
    <location>
        <begin position="46"/>
        <end position="66"/>
    </location>
</feature>
<dbReference type="RefSeq" id="WP_226636854.1">
    <property type="nucleotide sequence ID" value="NZ_JALHAT010000005.1"/>
</dbReference>
<evidence type="ECO:0000313" key="3">
    <source>
        <dbReference type="Proteomes" id="UP001162802"/>
    </source>
</evidence>
<gene>
    <name evidence="2" type="ORF">MTR65_05305</name>
</gene>
<evidence type="ECO:0000313" key="2">
    <source>
        <dbReference type="EMBL" id="MCJ1960086.1"/>
    </source>
</evidence>
<dbReference type="EMBL" id="JALHAT010000005">
    <property type="protein sequence ID" value="MCJ1960086.1"/>
    <property type="molecule type" value="Genomic_DNA"/>
</dbReference>
<dbReference type="Proteomes" id="UP001162802">
    <property type="component" value="Unassembled WGS sequence"/>
</dbReference>
<name>A0ABT0AA94_9SPHN</name>
<protein>
    <submittedName>
        <fullName evidence="2">Uncharacterized protein</fullName>
    </submittedName>
</protein>
<reference evidence="2" key="1">
    <citation type="submission" date="2022-03" db="EMBL/GenBank/DDBJ databases">
        <title>Identification of a novel bacterium isolated from mangrove sediments.</title>
        <authorList>
            <person name="Pan X."/>
        </authorList>
    </citation>
    <scope>NUCLEOTIDE SEQUENCE</scope>
    <source>
        <strain evidence="2">B2637</strain>
    </source>
</reference>
<proteinExistence type="predicted"/>
<keyword evidence="1" id="KW-0812">Transmembrane</keyword>
<keyword evidence="1" id="KW-0472">Membrane</keyword>
<sequence length="68" mass="7496">MEPTDQIMVTCGAVLAVLALVATLAERRRLRRTDLDRVGFMPWNAIFLFAFLGAVLLIGVGGRHWLGV</sequence>
<organism evidence="2 3">
    <name type="scientific">Novosphingobium mangrovi</name>
    <name type="common">ex Hu et al. 2023</name>
    <dbReference type="NCBI Taxonomy" id="2930094"/>
    <lineage>
        <taxon>Bacteria</taxon>
        <taxon>Pseudomonadati</taxon>
        <taxon>Pseudomonadota</taxon>
        <taxon>Alphaproteobacteria</taxon>
        <taxon>Sphingomonadales</taxon>
        <taxon>Sphingomonadaceae</taxon>
        <taxon>Novosphingobium</taxon>
    </lineage>
</organism>
<accession>A0ABT0AA94</accession>
<keyword evidence="1" id="KW-1133">Transmembrane helix</keyword>